<keyword evidence="2" id="KW-1133">Transmembrane helix</keyword>
<reference evidence="3" key="2">
    <citation type="submission" date="2021-09" db="EMBL/GenBank/DDBJ databases">
        <authorList>
            <person name="Gilroy R."/>
        </authorList>
    </citation>
    <scope>NUCLEOTIDE SEQUENCE</scope>
    <source>
        <strain evidence="3">ChiHjej13B12-9602</strain>
    </source>
</reference>
<name>A0A921IV01_9ACTN</name>
<feature type="transmembrane region" description="Helical" evidence="2">
    <location>
        <begin position="50"/>
        <end position="67"/>
    </location>
</feature>
<evidence type="ECO:0000256" key="1">
    <source>
        <dbReference type="SAM" id="MobiDB-lite"/>
    </source>
</evidence>
<feature type="transmembrane region" description="Helical" evidence="2">
    <location>
        <begin position="233"/>
        <end position="251"/>
    </location>
</feature>
<dbReference type="Pfam" id="PF09997">
    <property type="entry name" value="DUF2238"/>
    <property type="match status" value="1"/>
</dbReference>
<accession>A0A921IV01</accession>
<keyword evidence="2" id="KW-0812">Transmembrane</keyword>
<feature type="transmembrane region" description="Helical" evidence="2">
    <location>
        <begin position="142"/>
        <end position="162"/>
    </location>
</feature>
<gene>
    <name evidence="3" type="ORF">K8V70_07985</name>
</gene>
<dbReference type="EMBL" id="DYUZ01000029">
    <property type="protein sequence ID" value="HJG37779.1"/>
    <property type="molecule type" value="Genomic_DNA"/>
</dbReference>
<dbReference type="RefSeq" id="WP_273190764.1">
    <property type="nucleotide sequence ID" value="NZ_DYUZ01000029.1"/>
</dbReference>
<comment type="caution">
    <text evidence="3">The sequence shown here is derived from an EMBL/GenBank/DDBJ whole genome shotgun (WGS) entry which is preliminary data.</text>
</comment>
<evidence type="ECO:0000313" key="4">
    <source>
        <dbReference type="Proteomes" id="UP000753256"/>
    </source>
</evidence>
<feature type="transmembrane region" description="Helical" evidence="2">
    <location>
        <begin position="25"/>
        <end position="44"/>
    </location>
</feature>
<evidence type="ECO:0000313" key="3">
    <source>
        <dbReference type="EMBL" id="HJG37779.1"/>
    </source>
</evidence>
<feature type="region of interest" description="Disordered" evidence="1">
    <location>
        <begin position="272"/>
        <end position="292"/>
    </location>
</feature>
<dbReference type="Proteomes" id="UP000753256">
    <property type="component" value="Unassembled WGS sequence"/>
</dbReference>
<evidence type="ECO:0000256" key="2">
    <source>
        <dbReference type="SAM" id="Phobius"/>
    </source>
</evidence>
<feature type="transmembrane region" description="Helical" evidence="2">
    <location>
        <begin position="113"/>
        <end position="130"/>
    </location>
</feature>
<sequence>MPKNRASNSIREDLRRAVRDDRRSFIVFLVLRALVVITLVRCVFTGRFEHVLLCILVLFLLLLPSFLESKLNIDLPDTLECILLFFIFAAEILGEIDSFYLKIPFWDTILHTTWGFICAGIGFALVDILNRGRSASIHLSPAYMAIAAVCFSMTVGACWEIFEYSMDTFMGFDMQKDTIVQGFHSVTLDPTQQNIAVPVEGIESTVIELADGTAVTIEGGYLDLGINDTMADLIVNLIGAVAFSILGFTYIRTRDRHSFAAQFIPIVKDAGPHEDPGLAEKVQPRGEADARE</sequence>
<proteinExistence type="predicted"/>
<dbReference type="InterPro" id="IPR014509">
    <property type="entry name" value="YjdF-like"/>
</dbReference>
<feature type="transmembrane region" description="Helical" evidence="2">
    <location>
        <begin position="79"/>
        <end position="101"/>
    </location>
</feature>
<dbReference type="AlphaFoldDB" id="A0A921IV01"/>
<protein>
    <submittedName>
        <fullName evidence="3">Uncharacterized protein</fullName>
    </submittedName>
</protein>
<keyword evidence="2" id="KW-0472">Membrane</keyword>
<reference evidence="3" key="1">
    <citation type="journal article" date="2021" name="PeerJ">
        <title>Extensive microbial diversity within the chicken gut microbiome revealed by metagenomics and culture.</title>
        <authorList>
            <person name="Gilroy R."/>
            <person name="Ravi A."/>
            <person name="Getino M."/>
            <person name="Pursley I."/>
            <person name="Horton D.L."/>
            <person name="Alikhan N.F."/>
            <person name="Baker D."/>
            <person name="Gharbi K."/>
            <person name="Hall N."/>
            <person name="Watson M."/>
            <person name="Adriaenssens E.M."/>
            <person name="Foster-Nyarko E."/>
            <person name="Jarju S."/>
            <person name="Secka A."/>
            <person name="Antonio M."/>
            <person name="Oren A."/>
            <person name="Chaudhuri R.R."/>
            <person name="La Ragione R."/>
            <person name="Hildebrand F."/>
            <person name="Pallen M.J."/>
        </authorList>
    </citation>
    <scope>NUCLEOTIDE SEQUENCE</scope>
    <source>
        <strain evidence="3">ChiHjej13B12-9602</strain>
    </source>
</reference>
<organism evidence="3 4">
    <name type="scientific">Enorma phocaeensis</name>
    <dbReference type="NCBI Taxonomy" id="1871019"/>
    <lineage>
        <taxon>Bacteria</taxon>
        <taxon>Bacillati</taxon>
        <taxon>Actinomycetota</taxon>
        <taxon>Coriobacteriia</taxon>
        <taxon>Coriobacteriales</taxon>
        <taxon>Coriobacteriaceae</taxon>
        <taxon>Enorma</taxon>
    </lineage>
</organism>